<proteinExistence type="predicted"/>
<dbReference type="Gene3D" id="3.90.550.10">
    <property type="entry name" value="Spore Coat Polysaccharide Biosynthesis Protein SpsA, Chain A"/>
    <property type="match status" value="1"/>
</dbReference>
<dbReference type="Proteomes" id="UP000504724">
    <property type="component" value="Chromosome"/>
</dbReference>
<protein>
    <submittedName>
        <fullName evidence="1">Capsular biosynthesis protein</fullName>
    </submittedName>
</protein>
<dbReference type="AlphaFoldDB" id="A0A7D4SJC2"/>
<evidence type="ECO:0000313" key="2">
    <source>
        <dbReference type="Proteomes" id="UP000504724"/>
    </source>
</evidence>
<gene>
    <name evidence="1" type="ORF">HQN79_09435</name>
</gene>
<dbReference type="CDD" id="cd04183">
    <property type="entry name" value="GT2_BcE_like"/>
    <property type="match status" value="1"/>
</dbReference>
<dbReference type="EMBL" id="CP054020">
    <property type="protein sequence ID" value="QKI89779.1"/>
    <property type="molecule type" value="Genomic_DNA"/>
</dbReference>
<dbReference type="InterPro" id="IPR029044">
    <property type="entry name" value="Nucleotide-diphossugar_trans"/>
</dbReference>
<organism evidence="1 2">
    <name type="scientific">Thiomicrorhabdus xiamenensis</name>
    <dbReference type="NCBI Taxonomy" id="2739063"/>
    <lineage>
        <taxon>Bacteria</taxon>
        <taxon>Pseudomonadati</taxon>
        <taxon>Pseudomonadota</taxon>
        <taxon>Gammaproteobacteria</taxon>
        <taxon>Thiotrichales</taxon>
        <taxon>Piscirickettsiaceae</taxon>
        <taxon>Thiomicrorhabdus</taxon>
    </lineage>
</organism>
<evidence type="ECO:0000313" key="1">
    <source>
        <dbReference type="EMBL" id="QKI89779.1"/>
    </source>
</evidence>
<name>A0A7D4SJC2_9GAMM</name>
<sequence length="244" mass="28094">MIVIPMAGLSSRFKKAGYQLPKYMLEAKGKTLFAHSVGSFEKYFDSEKFLFIALDVFETREFIERECACLGINDYHIVILSEPTRGQAETVFLGVTQARLKGDEDLLIFNIDTFRPDFSWPTEFDIKSVDGYLETFIGSGANWSNVLPADESLQTVEMTAEKQEISQYCCTGLYYWRYCSDFCRIFKNFKKKNLDEVQAGEYYIAPMYNDLISEGKDIRYSVIGGENVIFCGVPDEYEEYKQIL</sequence>
<accession>A0A7D4SJC2</accession>
<keyword evidence="2" id="KW-1185">Reference proteome</keyword>
<reference evidence="1 2" key="1">
    <citation type="submission" date="2020-05" db="EMBL/GenBank/DDBJ databases">
        <title>Thiomicrorhabdus sediminis sp.nov. and Thiomicrorhabdus xiamenensis sp.nov., novel sulfur-oxidizing bacteria isolated from coastal sediment.</title>
        <authorList>
            <person name="Liu X."/>
        </authorList>
    </citation>
    <scope>NUCLEOTIDE SEQUENCE [LARGE SCALE GENOMIC DNA]</scope>
    <source>
        <strain evidence="1 2">G2</strain>
    </source>
</reference>
<dbReference type="PIRSF" id="PIRSF028162">
    <property type="entry name" value="BcbE_prd"/>
    <property type="match status" value="1"/>
</dbReference>
<dbReference type="InterPro" id="IPR016873">
    <property type="entry name" value="Caps_polysacc_synth_BcbE_prd"/>
</dbReference>
<dbReference type="SUPFAM" id="SSF53448">
    <property type="entry name" value="Nucleotide-diphospho-sugar transferases"/>
    <property type="match status" value="1"/>
</dbReference>
<dbReference type="KEGG" id="txa:HQN79_09435"/>